<keyword evidence="2" id="KW-1185">Reference proteome</keyword>
<proteinExistence type="predicted"/>
<comment type="caution">
    <text evidence="1">The sequence shown here is derived from an EMBL/GenBank/DDBJ whole genome shotgun (WGS) entry which is preliminary data.</text>
</comment>
<accession>A0ACB8AYJ6</accession>
<sequence length="114" mass="12576">MLFRPAAILLVAGTCAMRATATDSYSLGLYSGTHLNGTEEDYQVEIGHKYWWDDLACGSCKDITKIPAGKLHSWYLFPTCDVNLRFYGAKGCKNEYSLPVASYLVRIGGWDLGG</sequence>
<organism evidence="1 2">
    <name type="scientific">Leucogyrophana mollusca</name>
    <dbReference type="NCBI Taxonomy" id="85980"/>
    <lineage>
        <taxon>Eukaryota</taxon>
        <taxon>Fungi</taxon>
        <taxon>Dikarya</taxon>
        <taxon>Basidiomycota</taxon>
        <taxon>Agaricomycotina</taxon>
        <taxon>Agaricomycetes</taxon>
        <taxon>Agaricomycetidae</taxon>
        <taxon>Boletales</taxon>
        <taxon>Boletales incertae sedis</taxon>
        <taxon>Leucogyrophana</taxon>
    </lineage>
</organism>
<name>A0ACB8AYJ6_9AGAM</name>
<reference evidence="1" key="1">
    <citation type="journal article" date="2021" name="New Phytol.">
        <title>Evolutionary innovations through gain and loss of genes in the ectomycorrhizal Boletales.</title>
        <authorList>
            <person name="Wu G."/>
            <person name="Miyauchi S."/>
            <person name="Morin E."/>
            <person name="Kuo A."/>
            <person name="Drula E."/>
            <person name="Varga T."/>
            <person name="Kohler A."/>
            <person name="Feng B."/>
            <person name="Cao Y."/>
            <person name="Lipzen A."/>
            <person name="Daum C."/>
            <person name="Hundley H."/>
            <person name="Pangilinan J."/>
            <person name="Johnson J."/>
            <person name="Barry K."/>
            <person name="LaButti K."/>
            <person name="Ng V."/>
            <person name="Ahrendt S."/>
            <person name="Min B."/>
            <person name="Choi I.G."/>
            <person name="Park H."/>
            <person name="Plett J.M."/>
            <person name="Magnuson J."/>
            <person name="Spatafora J.W."/>
            <person name="Nagy L.G."/>
            <person name="Henrissat B."/>
            <person name="Grigoriev I.V."/>
            <person name="Yang Z.L."/>
            <person name="Xu J."/>
            <person name="Martin F.M."/>
        </authorList>
    </citation>
    <scope>NUCLEOTIDE SEQUENCE</scope>
    <source>
        <strain evidence="1">KUC20120723A-06</strain>
    </source>
</reference>
<protein>
    <submittedName>
        <fullName evidence="1">Uncharacterized protein</fullName>
    </submittedName>
</protein>
<gene>
    <name evidence="1" type="ORF">BV22DRAFT_1051709</name>
</gene>
<dbReference type="Proteomes" id="UP000790709">
    <property type="component" value="Unassembled WGS sequence"/>
</dbReference>
<evidence type="ECO:0000313" key="2">
    <source>
        <dbReference type="Proteomes" id="UP000790709"/>
    </source>
</evidence>
<dbReference type="EMBL" id="MU266782">
    <property type="protein sequence ID" value="KAH7918472.1"/>
    <property type="molecule type" value="Genomic_DNA"/>
</dbReference>
<evidence type="ECO:0000313" key="1">
    <source>
        <dbReference type="EMBL" id="KAH7918472.1"/>
    </source>
</evidence>